<feature type="signal peptide" evidence="1">
    <location>
        <begin position="1"/>
        <end position="19"/>
    </location>
</feature>
<gene>
    <name evidence="2" type="ORF">SPIL2461_LOCUS924</name>
</gene>
<comment type="caution">
    <text evidence="2">The sequence shown here is derived from an EMBL/GenBank/DDBJ whole genome shotgun (WGS) entry which is preliminary data.</text>
</comment>
<evidence type="ECO:0000313" key="3">
    <source>
        <dbReference type="Proteomes" id="UP000649617"/>
    </source>
</evidence>
<keyword evidence="1" id="KW-0732">Signal</keyword>
<name>A0A812IWZ4_SYMPI</name>
<accession>A0A812IWZ4</accession>
<proteinExistence type="predicted"/>
<feature type="chain" id="PRO_5032701715" evidence="1">
    <location>
        <begin position="20"/>
        <end position="188"/>
    </location>
</feature>
<organism evidence="2 3">
    <name type="scientific">Symbiodinium pilosum</name>
    <name type="common">Dinoflagellate</name>
    <dbReference type="NCBI Taxonomy" id="2952"/>
    <lineage>
        <taxon>Eukaryota</taxon>
        <taxon>Sar</taxon>
        <taxon>Alveolata</taxon>
        <taxon>Dinophyceae</taxon>
        <taxon>Suessiales</taxon>
        <taxon>Symbiodiniaceae</taxon>
        <taxon>Symbiodinium</taxon>
    </lineage>
</organism>
<sequence length="188" mass="20417">MAAVILLAFANNIVLFSEAYSLIELFSGTGWVSKNFRVGRLPTASLDVNMELALATILNGKQNKFLVVAAPVCSSFVPINSGTHRRSLIDPLGRRDLPSVVAGNLLTSRRPSPNRSKPNLCFPAVVGVWRAFEEVLGRSWGILEGRGKVLGRAWTSFRQAWPGLAGFWGLLQTSGGVDIIKKSSCKFT</sequence>
<dbReference type="OrthoDB" id="10468886at2759"/>
<dbReference type="Proteomes" id="UP000649617">
    <property type="component" value="Unassembled WGS sequence"/>
</dbReference>
<reference evidence="2" key="1">
    <citation type="submission" date="2021-02" db="EMBL/GenBank/DDBJ databases">
        <authorList>
            <person name="Dougan E. K."/>
            <person name="Rhodes N."/>
            <person name="Thang M."/>
            <person name="Chan C."/>
        </authorList>
    </citation>
    <scope>NUCLEOTIDE SEQUENCE</scope>
</reference>
<protein>
    <submittedName>
        <fullName evidence="2">Uncharacterized protein</fullName>
    </submittedName>
</protein>
<dbReference type="EMBL" id="CAJNIZ010000843">
    <property type="protein sequence ID" value="CAE7176580.1"/>
    <property type="molecule type" value="Genomic_DNA"/>
</dbReference>
<evidence type="ECO:0000256" key="1">
    <source>
        <dbReference type="SAM" id="SignalP"/>
    </source>
</evidence>
<dbReference type="AlphaFoldDB" id="A0A812IWZ4"/>
<keyword evidence="3" id="KW-1185">Reference proteome</keyword>
<evidence type="ECO:0000313" key="2">
    <source>
        <dbReference type="EMBL" id="CAE7176580.1"/>
    </source>
</evidence>